<accession>A0A9D3ZZZ6</accession>
<comment type="caution">
    <text evidence="1">The sequence shown here is derived from an EMBL/GenBank/DDBJ whole genome shotgun (WGS) entry which is preliminary data.</text>
</comment>
<keyword evidence="2" id="KW-1185">Reference proteome</keyword>
<evidence type="ECO:0000313" key="2">
    <source>
        <dbReference type="Proteomes" id="UP000828251"/>
    </source>
</evidence>
<organism evidence="1 2">
    <name type="scientific">Gossypium stocksii</name>
    <dbReference type="NCBI Taxonomy" id="47602"/>
    <lineage>
        <taxon>Eukaryota</taxon>
        <taxon>Viridiplantae</taxon>
        <taxon>Streptophyta</taxon>
        <taxon>Embryophyta</taxon>
        <taxon>Tracheophyta</taxon>
        <taxon>Spermatophyta</taxon>
        <taxon>Magnoliopsida</taxon>
        <taxon>eudicotyledons</taxon>
        <taxon>Gunneridae</taxon>
        <taxon>Pentapetalae</taxon>
        <taxon>rosids</taxon>
        <taxon>malvids</taxon>
        <taxon>Malvales</taxon>
        <taxon>Malvaceae</taxon>
        <taxon>Malvoideae</taxon>
        <taxon>Gossypium</taxon>
    </lineage>
</organism>
<sequence length="94" mass="10965">MLVGAIKQFVRQKTIRQENYSKLEGSVHLEGTIVRDVVNLQKEVERLEETAIGKALQWHQQFMKSKGNVRYVNRSQYVVEMKAHISDRIHRSNG</sequence>
<protein>
    <submittedName>
        <fullName evidence="1">Uncharacterized protein</fullName>
    </submittedName>
</protein>
<dbReference type="Proteomes" id="UP000828251">
    <property type="component" value="Unassembled WGS sequence"/>
</dbReference>
<dbReference type="AlphaFoldDB" id="A0A9D3ZZZ6"/>
<proteinExistence type="predicted"/>
<gene>
    <name evidence="1" type="ORF">J1N35_027839</name>
</gene>
<evidence type="ECO:0000313" key="1">
    <source>
        <dbReference type="EMBL" id="KAH1075511.1"/>
    </source>
</evidence>
<name>A0A9D3ZZZ6_9ROSI</name>
<dbReference type="EMBL" id="JAIQCV010000008">
    <property type="protein sequence ID" value="KAH1075511.1"/>
    <property type="molecule type" value="Genomic_DNA"/>
</dbReference>
<reference evidence="1 2" key="1">
    <citation type="journal article" date="2021" name="Plant Biotechnol. J.">
        <title>Multi-omics assisted identification of the key and species-specific regulatory components of drought-tolerant mechanisms in Gossypium stocksii.</title>
        <authorList>
            <person name="Yu D."/>
            <person name="Ke L."/>
            <person name="Zhang D."/>
            <person name="Wu Y."/>
            <person name="Sun Y."/>
            <person name="Mei J."/>
            <person name="Sun J."/>
            <person name="Sun Y."/>
        </authorList>
    </citation>
    <scope>NUCLEOTIDE SEQUENCE [LARGE SCALE GENOMIC DNA]</scope>
    <source>
        <strain evidence="2">cv. E1</strain>
        <tissue evidence="1">Leaf</tissue>
    </source>
</reference>